<evidence type="ECO:0000313" key="3">
    <source>
        <dbReference type="Proteomes" id="UP001454036"/>
    </source>
</evidence>
<evidence type="ECO:0000313" key="2">
    <source>
        <dbReference type="EMBL" id="GAA0162930.1"/>
    </source>
</evidence>
<accession>A0AAV3QHG6</accession>
<reference evidence="2 3" key="1">
    <citation type="submission" date="2024-01" db="EMBL/GenBank/DDBJ databases">
        <title>The complete chloroplast genome sequence of Lithospermum erythrorhizon: insights into the phylogenetic relationship among Boraginaceae species and the maternal lineages of purple gromwells.</title>
        <authorList>
            <person name="Okada T."/>
            <person name="Watanabe K."/>
        </authorList>
    </citation>
    <scope>NUCLEOTIDE SEQUENCE [LARGE SCALE GENOMIC DNA]</scope>
</reference>
<dbReference type="AlphaFoldDB" id="A0AAV3QHG6"/>
<keyword evidence="3" id="KW-1185">Reference proteome</keyword>
<dbReference type="PANTHER" id="PTHR31286">
    <property type="entry name" value="GLYCINE-RICH CELL WALL STRUCTURAL PROTEIN 1.8-LIKE"/>
    <property type="match status" value="1"/>
</dbReference>
<organism evidence="2 3">
    <name type="scientific">Lithospermum erythrorhizon</name>
    <name type="common">Purple gromwell</name>
    <name type="synonym">Lithospermum officinale var. erythrorhizon</name>
    <dbReference type="NCBI Taxonomy" id="34254"/>
    <lineage>
        <taxon>Eukaryota</taxon>
        <taxon>Viridiplantae</taxon>
        <taxon>Streptophyta</taxon>
        <taxon>Embryophyta</taxon>
        <taxon>Tracheophyta</taxon>
        <taxon>Spermatophyta</taxon>
        <taxon>Magnoliopsida</taxon>
        <taxon>eudicotyledons</taxon>
        <taxon>Gunneridae</taxon>
        <taxon>Pentapetalae</taxon>
        <taxon>asterids</taxon>
        <taxon>lamiids</taxon>
        <taxon>Boraginales</taxon>
        <taxon>Boraginaceae</taxon>
        <taxon>Boraginoideae</taxon>
        <taxon>Lithospermeae</taxon>
        <taxon>Lithospermum</taxon>
    </lineage>
</organism>
<feature type="region of interest" description="Disordered" evidence="1">
    <location>
        <begin position="1"/>
        <end position="20"/>
    </location>
</feature>
<dbReference type="PANTHER" id="PTHR31286:SF180">
    <property type="entry name" value="OS10G0362600 PROTEIN"/>
    <property type="match status" value="1"/>
</dbReference>
<evidence type="ECO:0008006" key="4">
    <source>
        <dbReference type="Google" id="ProtNLM"/>
    </source>
</evidence>
<dbReference type="InterPro" id="IPR040256">
    <property type="entry name" value="At4g02000-like"/>
</dbReference>
<comment type="caution">
    <text evidence="2">The sequence shown here is derived from an EMBL/GenBank/DDBJ whole genome shotgun (WGS) entry which is preliminary data.</text>
</comment>
<evidence type="ECO:0000256" key="1">
    <source>
        <dbReference type="SAM" id="MobiDB-lite"/>
    </source>
</evidence>
<sequence length="420" mass="46278">MAGNEAANRPPPLEGGCAKPFPSELDATKPISTSNINPNIYNETLLPPISLDGGVSKTPITSTQNLCQPSNTNSTPTITLLKQVLKPSTTFTKTKIPIICRLLLCRLLPWVVFHPEAGLPIYVYEEEGLLSVANSIGKLLTIDSLNTNRVKLGVASVCVELDVSKPLVDQVWVSFEDDDHQENNEGFWQRVEYDETPKYCSKCFHMGHSLEECKHDFEKERLRAVKGKMEIVAKPRYVRRCHYRRVYNIKAAEPLQVPKPADCVAPISESNDHFEKFPRPIVQKGGASLPRDEGEKLHIDDALMPSGQVEAVVERKLNVLLPTDEGDLHIQGGCLHGSDDDQCGEVVRQTGDTKVEVSATDFTDIHVAFHVVSAPFSPKATGNLNIICPESVALDENLALDLDANAQLIDKSLQPSSNVE</sequence>
<protein>
    <recommendedName>
        <fullName evidence="4">Zinc knuckle CX2CX4HX4C domain-containing protein</fullName>
    </recommendedName>
</protein>
<dbReference type="EMBL" id="BAABME010004601">
    <property type="protein sequence ID" value="GAA0162930.1"/>
    <property type="molecule type" value="Genomic_DNA"/>
</dbReference>
<gene>
    <name evidence="2" type="ORF">LIER_18920</name>
</gene>
<dbReference type="Proteomes" id="UP001454036">
    <property type="component" value="Unassembled WGS sequence"/>
</dbReference>
<name>A0AAV3QHG6_LITER</name>
<proteinExistence type="predicted"/>